<dbReference type="PANTHER" id="PTHR13947">
    <property type="entry name" value="GNAT FAMILY N-ACETYLTRANSFERASE"/>
    <property type="match status" value="1"/>
</dbReference>
<dbReference type="Proteomes" id="UP000254875">
    <property type="component" value="Unassembled WGS sequence"/>
</dbReference>
<evidence type="ECO:0000259" key="2">
    <source>
        <dbReference type="PROSITE" id="PS51186"/>
    </source>
</evidence>
<dbReference type="RefSeq" id="WP_115107306.1">
    <property type="nucleotide sequence ID" value="NZ_QHKS01000028.1"/>
</dbReference>
<dbReference type="NCBIfam" id="NF040501">
    <property type="entry name" value="resist_ArsN2"/>
    <property type="match status" value="1"/>
</dbReference>
<keyword evidence="1 3" id="KW-0808">Transferase</keyword>
<name>A0A370N042_9BURK</name>
<dbReference type="InterPro" id="IPR000182">
    <property type="entry name" value="GNAT_dom"/>
</dbReference>
<dbReference type="Pfam" id="PF13508">
    <property type="entry name" value="Acetyltransf_7"/>
    <property type="match status" value="1"/>
</dbReference>
<comment type="caution">
    <text evidence="3">The sequence shown here is derived from an EMBL/GenBank/DDBJ whole genome shotgun (WGS) entry which is preliminary data.</text>
</comment>
<keyword evidence="4" id="KW-1185">Reference proteome</keyword>
<gene>
    <name evidence="3" type="ORF">DLM46_31410</name>
</gene>
<evidence type="ECO:0000313" key="3">
    <source>
        <dbReference type="EMBL" id="RDJ98934.1"/>
    </source>
</evidence>
<feature type="domain" description="N-acetyltransferase" evidence="2">
    <location>
        <begin position="1"/>
        <end position="130"/>
    </location>
</feature>
<evidence type="ECO:0000313" key="4">
    <source>
        <dbReference type="Proteomes" id="UP000254875"/>
    </source>
</evidence>
<protein>
    <submittedName>
        <fullName evidence="3">GNAT family N-acetyltransferase</fullName>
    </submittedName>
</protein>
<dbReference type="PANTHER" id="PTHR13947:SF37">
    <property type="entry name" value="LD18367P"/>
    <property type="match status" value="1"/>
</dbReference>
<dbReference type="AlphaFoldDB" id="A0A370N042"/>
<organism evidence="3 4">
    <name type="scientific">Paraburkholderia lacunae</name>
    <dbReference type="NCBI Taxonomy" id="2211104"/>
    <lineage>
        <taxon>Bacteria</taxon>
        <taxon>Pseudomonadati</taxon>
        <taxon>Pseudomonadota</taxon>
        <taxon>Betaproteobacteria</taxon>
        <taxon>Burkholderiales</taxon>
        <taxon>Burkholderiaceae</taxon>
        <taxon>Paraburkholderia</taxon>
    </lineage>
</organism>
<dbReference type="OrthoDB" id="5197788at2"/>
<evidence type="ECO:0000256" key="1">
    <source>
        <dbReference type="ARBA" id="ARBA00022679"/>
    </source>
</evidence>
<dbReference type="Gene3D" id="3.40.630.30">
    <property type="match status" value="1"/>
</dbReference>
<dbReference type="GO" id="GO:0008080">
    <property type="term" value="F:N-acetyltransferase activity"/>
    <property type="evidence" value="ECO:0007669"/>
    <property type="project" value="InterPro"/>
</dbReference>
<dbReference type="InterPro" id="IPR016181">
    <property type="entry name" value="Acyl_CoA_acyltransferase"/>
</dbReference>
<dbReference type="EMBL" id="QHKS01000028">
    <property type="protein sequence ID" value="RDJ98934.1"/>
    <property type="molecule type" value="Genomic_DNA"/>
</dbReference>
<accession>A0A370N042</accession>
<dbReference type="SUPFAM" id="SSF55729">
    <property type="entry name" value="Acyl-CoA N-acyltransferases (Nat)"/>
    <property type="match status" value="1"/>
</dbReference>
<dbReference type="InterPro" id="IPR050769">
    <property type="entry name" value="NAT_camello-type"/>
</dbReference>
<dbReference type="CDD" id="cd04301">
    <property type="entry name" value="NAT_SF"/>
    <property type="match status" value="1"/>
</dbReference>
<dbReference type="PROSITE" id="PS51186">
    <property type="entry name" value="GNAT"/>
    <property type="match status" value="1"/>
</dbReference>
<proteinExistence type="predicted"/>
<reference evidence="4" key="1">
    <citation type="submission" date="2018-05" db="EMBL/GenBank/DDBJ databases">
        <authorList>
            <person name="Feng T."/>
        </authorList>
    </citation>
    <scope>NUCLEOTIDE SEQUENCE [LARGE SCALE GENOMIC DNA]</scope>
    <source>
        <strain evidence="4">S27</strain>
    </source>
</reference>
<sequence>MKIRKAHDADLGGIQSLLRANGLPAEYISMTLIEGFLVAEDARGSLVASAGLELLGSSVLLRSLAVSSKWRGKGVARELVTRLKDIARARGQHEVWLLTTTAQRFFERSGYERVSREDVPDEVRMCNEFTILCPSTAVCMRKQSTQCAAPMTERPKTF</sequence>